<dbReference type="PANTHER" id="PTHR43101">
    <property type="entry name" value="BETA-FRUCTOSIDASE"/>
    <property type="match status" value="1"/>
</dbReference>
<organism evidence="12 13">
    <name type="scientific">Exobacillus caeni</name>
    <dbReference type="NCBI Taxonomy" id="2574798"/>
    <lineage>
        <taxon>Bacteria</taxon>
        <taxon>Bacillati</taxon>
        <taxon>Bacillota</taxon>
        <taxon>Bacilli</taxon>
        <taxon>Bacillales</taxon>
        <taxon>Guptibacillaceae</taxon>
        <taxon>Exobacillus</taxon>
    </lineage>
</organism>
<dbReference type="Proteomes" id="UP000308230">
    <property type="component" value="Unassembled WGS sequence"/>
</dbReference>
<name>A0A5R9F5M3_9BACL</name>
<comment type="function">
    <text evidence="9">Enables the bacterium to metabolize sucrose as a sole carbon source.</text>
</comment>
<dbReference type="Gene3D" id="2.60.120.560">
    <property type="entry name" value="Exo-inulinase, domain 1"/>
    <property type="match status" value="1"/>
</dbReference>
<evidence type="ECO:0000256" key="1">
    <source>
        <dbReference type="ARBA" id="ARBA00004914"/>
    </source>
</evidence>
<dbReference type="Pfam" id="PF00251">
    <property type="entry name" value="Glyco_hydro_32N"/>
    <property type="match status" value="1"/>
</dbReference>
<dbReference type="SUPFAM" id="SSF75005">
    <property type="entry name" value="Arabinanase/levansucrase/invertase"/>
    <property type="match status" value="1"/>
</dbReference>
<evidence type="ECO:0000313" key="13">
    <source>
        <dbReference type="Proteomes" id="UP000308230"/>
    </source>
</evidence>
<dbReference type="EC" id="3.2.1.26" evidence="3 8"/>
<dbReference type="UniPathway" id="UPA00238"/>
<dbReference type="InterPro" id="IPR006232">
    <property type="entry name" value="Suc6P_hydrolase"/>
</dbReference>
<dbReference type="CDD" id="cd18623">
    <property type="entry name" value="GH32_ScrB-like"/>
    <property type="match status" value="1"/>
</dbReference>
<dbReference type="AlphaFoldDB" id="A0A5R9F5M3"/>
<protein>
    <recommendedName>
        <fullName evidence="4 8">Sucrose-6-phosphate hydrolase</fullName>
        <ecNumber evidence="3 8">3.2.1.26</ecNumber>
    </recommendedName>
    <alternativeName>
        <fullName evidence="7 9">Invertase</fullName>
    </alternativeName>
</protein>
<dbReference type="PANTHER" id="PTHR43101:SF1">
    <property type="entry name" value="BETA-FRUCTOSIDASE"/>
    <property type="match status" value="1"/>
</dbReference>
<evidence type="ECO:0000256" key="3">
    <source>
        <dbReference type="ARBA" id="ARBA00012758"/>
    </source>
</evidence>
<dbReference type="InterPro" id="IPR051214">
    <property type="entry name" value="GH32_Enzymes"/>
</dbReference>
<sequence>MILSRDQQLRRKAYEEIELNKDIVEQDPYRLKYHLMPPVGLLNDPNGFIQWDGNYHLFYQWMPFKTGHGAKFWGHYVSKDLVTWKHEEIALTPSEWFEKNGCYSGSAIGHNDELHLFYTGNVKDKEGNRETYQCLAVSGDGVNFDKKGPVIELPVGYTSHFRDPKVWEQDGRYFMVVGAQTSDLKGAVALFASEDLIDWEHLGMLAGGGKPPLNDFGYMFECPDLFSLDETDVLVFSPQGLKPEGMEYQNVYQSGYVIGTFEPVSGVFMHGEFEELDRGFDFYAPQTTEDEQGRRILFAWMSVPDQNEQDHPTIGHKWLHNMTIPRELRLTGGKVVQLPVQELESLRLGEAIEHKVVLNYENVKLKEVSGKAVELLLDNIQVSEGWFSITIGGAARIVYSKKQNLFSLERKSYVDGTVEKRQCYLDDLNSLRIFIDTSSIEVFINNGEETFTARFYPVPDDESIQFESLRNTSFNIKKWNLGNIIGE</sequence>
<comment type="subcellular location">
    <subcellularLocation>
        <location evidence="9">Cytoplasm</location>
    </subcellularLocation>
</comment>
<keyword evidence="5 8" id="KW-0378">Hydrolase</keyword>
<comment type="catalytic activity">
    <reaction evidence="8">
        <text>Hydrolysis of terminal non-reducing beta-D-fructofuranoside residues in beta-D-fructofuranosides.</text>
        <dbReference type="EC" id="3.2.1.26"/>
    </reaction>
</comment>
<evidence type="ECO:0000259" key="11">
    <source>
        <dbReference type="Pfam" id="PF08244"/>
    </source>
</evidence>
<keyword evidence="9" id="KW-0963">Cytoplasm</keyword>
<comment type="similarity">
    <text evidence="2 8">Belongs to the glycosyl hydrolase 32 family.</text>
</comment>
<comment type="pathway">
    <text evidence="1 9">Glycan biosynthesis; sucrose metabolism.</text>
</comment>
<dbReference type="EMBL" id="SWLG01000008">
    <property type="protein sequence ID" value="TLS36938.1"/>
    <property type="molecule type" value="Genomic_DNA"/>
</dbReference>
<gene>
    <name evidence="12" type="ORF">FCL54_13360</name>
</gene>
<keyword evidence="9" id="KW-0119">Carbohydrate metabolism</keyword>
<accession>A0A5R9F5M3</accession>
<dbReference type="SUPFAM" id="SSF49899">
    <property type="entry name" value="Concanavalin A-like lectins/glucanases"/>
    <property type="match status" value="1"/>
</dbReference>
<dbReference type="GO" id="GO:0005737">
    <property type="term" value="C:cytoplasm"/>
    <property type="evidence" value="ECO:0007669"/>
    <property type="project" value="UniProtKB-SubCell"/>
</dbReference>
<dbReference type="GO" id="GO:0004564">
    <property type="term" value="F:beta-fructofuranosidase activity"/>
    <property type="evidence" value="ECO:0007669"/>
    <property type="project" value="UniProtKB-EC"/>
</dbReference>
<evidence type="ECO:0000256" key="7">
    <source>
        <dbReference type="ARBA" id="ARBA00033367"/>
    </source>
</evidence>
<evidence type="ECO:0000256" key="2">
    <source>
        <dbReference type="ARBA" id="ARBA00009902"/>
    </source>
</evidence>
<keyword evidence="6 8" id="KW-0326">Glycosidase</keyword>
<evidence type="ECO:0000256" key="6">
    <source>
        <dbReference type="ARBA" id="ARBA00023295"/>
    </source>
</evidence>
<feature type="domain" description="Glycosyl hydrolase family 32 N-terminal" evidence="10">
    <location>
        <begin position="34"/>
        <end position="339"/>
    </location>
</feature>
<dbReference type="OrthoDB" id="9759709at2"/>
<dbReference type="InterPro" id="IPR023296">
    <property type="entry name" value="Glyco_hydro_beta-prop_sf"/>
</dbReference>
<proteinExistence type="inferred from homology"/>
<dbReference type="InterPro" id="IPR013148">
    <property type="entry name" value="Glyco_hydro_32_N"/>
</dbReference>
<reference evidence="12 13" key="1">
    <citation type="submission" date="2019-04" db="EMBL/GenBank/DDBJ databases">
        <title>Bacillus caeni sp. nov., a bacterium isolated from mangrove sediment.</title>
        <authorList>
            <person name="Huang H."/>
            <person name="Mo K."/>
            <person name="Hu Y."/>
        </authorList>
    </citation>
    <scope>NUCLEOTIDE SEQUENCE [LARGE SCALE GENOMIC DNA]</scope>
    <source>
        <strain evidence="12 13">HB172195</strain>
    </source>
</reference>
<dbReference type="NCBIfam" id="TIGR01322">
    <property type="entry name" value="scrB_fam"/>
    <property type="match status" value="1"/>
</dbReference>
<evidence type="ECO:0000256" key="5">
    <source>
        <dbReference type="ARBA" id="ARBA00022801"/>
    </source>
</evidence>
<dbReference type="InterPro" id="IPR013320">
    <property type="entry name" value="ConA-like_dom_sf"/>
</dbReference>
<evidence type="ECO:0000313" key="12">
    <source>
        <dbReference type="EMBL" id="TLS36938.1"/>
    </source>
</evidence>
<evidence type="ECO:0000256" key="4">
    <source>
        <dbReference type="ARBA" id="ARBA00019623"/>
    </source>
</evidence>
<feature type="domain" description="Glycosyl hydrolase family 32 C-terminal" evidence="11">
    <location>
        <begin position="342"/>
        <end position="469"/>
    </location>
</feature>
<dbReference type="PROSITE" id="PS00609">
    <property type="entry name" value="GLYCOSYL_HYDROL_F32"/>
    <property type="match status" value="1"/>
</dbReference>
<dbReference type="GO" id="GO:0005985">
    <property type="term" value="P:sucrose metabolic process"/>
    <property type="evidence" value="ECO:0007669"/>
    <property type="project" value="UniProtKB-UniPathway"/>
</dbReference>
<dbReference type="Pfam" id="PF08244">
    <property type="entry name" value="Glyco_hydro_32C"/>
    <property type="match status" value="1"/>
</dbReference>
<evidence type="ECO:0000256" key="9">
    <source>
        <dbReference type="RuleBase" id="RU365015"/>
    </source>
</evidence>
<dbReference type="InterPro" id="IPR001362">
    <property type="entry name" value="Glyco_hydro_32"/>
</dbReference>
<dbReference type="SMART" id="SM00640">
    <property type="entry name" value="Glyco_32"/>
    <property type="match status" value="1"/>
</dbReference>
<evidence type="ECO:0000259" key="10">
    <source>
        <dbReference type="Pfam" id="PF00251"/>
    </source>
</evidence>
<evidence type="ECO:0000256" key="8">
    <source>
        <dbReference type="RuleBase" id="RU362110"/>
    </source>
</evidence>
<dbReference type="InterPro" id="IPR018053">
    <property type="entry name" value="Glyco_hydro_32_AS"/>
</dbReference>
<keyword evidence="13" id="KW-1185">Reference proteome</keyword>
<dbReference type="Gene3D" id="2.115.10.20">
    <property type="entry name" value="Glycosyl hydrolase domain, family 43"/>
    <property type="match status" value="1"/>
</dbReference>
<dbReference type="InterPro" id="IPR013189">
    <property type="entry name" value="Glyco_hydro_32_C"/>
</dbReference>
<comment type="caution">
    <text evidence="12">The sequence shown here is derived from an EMBL/GenBank/DDBJ whole genome shotgun (WGS) entry which is preliminary data.</text>
</comment>